<dbReference type="InterPro" id="IPR016181">
    <property type="entry name" value="Acyl_CoA_acyltransferase"/>
</dbReference>
<dbReference type="Gene3D" id="3.40.630.30">
    <property type="match status" value="1"/>
</dbReference>
<comment type="caution">
    <text evidence="2">The sequence shown here is derived from an EMBL/GenBank/DDBJ whole genome shotgun (WGS) entry which is preliminary data.</text>
</comment>
<gene>
    <name evidence="2" type="ORF">PV328_000815</name>
</gene>
<name>A0AA39FWV9_9HYME</name>
<evidence type="ECO:0000313" key="2">
    <source>
        <dbReference type="EMBL" id="KAK0176704.1"/>
    </source>
</evidence>
<evidence type="ECO:0000256" key="1">
    <source>
        <dbReference type="SAM" id="Phobius"/>
    </source>
</evidence>
<reference evidence="2" key="2">
    <citation type="submission" date="2023-03" db="EMBL/GenBank/DDBJ databases">
        <authorList>
            <person name="Inwood S.N."/>
            <person name="Skelly J.G."/>
            <person name="Guhlin J."/>
            <person name="Harrop T.W.R."/>
            <person name="Goldson S.G."/>
            <person name="Dearden P.K."/>
        </authorList>
    </citation>
    <scope>NUCLEOTIDE SEQUENCE</scope>
    <source>
        <strain evidence="2">Irish</strain>
        <tissue evidence="2">Whole body</tissue>
    </source>
</reference>
<sequence>MPRRQNSIRNFIYSVKKQVCSETILHLHFYSIKQLILFLNINSIIFTLLIYIFVKMLGCIEAGVHGTIEFRILTEDKFESAIEIQQETMCQENVAHGVGLYEEVGAPEAMKMIFREVIKDGCTIIAVQNKTDKVVGVAFNKLHVPLGPGEVDNIFENIKNNIKQKSALALIQFLDDVESKVNIYEKYNTRASMEIFYVGTDPKYRGYQIGQGVIAASLKLARELKENKCEDNKIIPEVAFGVFTSNYSQRIAENLQFEWLETVFYSDLTYWGKTMAERIGNEHKTAKLGALRL</sequence>
<organism evidence="2 3">
    <name type="scientific">Microctonus aethiopoides</name>
    <dbReference type="NCBI Taxonomy" id="144406"/>
    <lineage>
        <taxon>Eukaryota</taxon>
        <taxon>Metazoa</taxon>
        <taxon>Ecdysozoa</taxon>
        <taxon>Arthropoda</taxon>
        <taxon>Hexapoda</taxon>
        <taxon>Insecta</taxon>
        <taxon>Pterygota</taxon>
        <taxon>Neoptera</taxon>
        <taxon>Endopterygota</taxon>
        <taxon>Hymenoptera</taxon>
        <taxon>Apocrita</taxon>
        <taxon>Ichneumonoidea</taxon>
        <taxon>Braconidae</taxon>
        <taxon>Euphorinae</taxon>
        <taxon>Microctonus</taxon>
    </lineage>
</organism>
<evidence type="ECO:0008006" key="4">
    <source>
        <dbReference type="Google" id="ProtNLM"/>
    </source>
</evidence>
<dbReference type="SUPFAM" id="SSF55729">
    <property type="entry name" value="Acyl-CoA N-acyltransferases (Nat)"/>
    <property type="match status" value="1"/>
</dbReference>
<dbReference type="PANTHER" id="PTHR20905:SF28">
    <property type="entry name" value="GH28833P-RELATED"/>
    <property type="match status" value="1"/>
</dbReference>
<feature type="transmembrane region" description="Helical" evidence="1">
    <location>
        <begin position="35"/>
        <end position="54"/>
    </location>
</feature>
<accession>A0AA39FWV9</accession>
<dbReference type="PANTHER" id="PTHR20905">
    <property type="entry name" value="N-ACETYLTRANSFERASE-RELATED"/>
    <property type="match status" value="1"/>
</dbReference>
<reference evidence="2" key="1">
    <citation type="journal article" date="2023" name="bioRxiv">
        <title>Scaffold-level genome assemblies of two parasitoid biocontrol wasps reveal the parthenogenesis mechanism and an associated novel virus.</title>
        <authorList>
            <person name="Inwood S."/>
            <person name="Skelly J."/>
            <person name="Guhlin J."/>
            <person name="Harrop T."/>
            <person name="Goldson S."/>
            <person name="Dearden P."/>
        </authorList>
    </citation>
    <scope>NUCLEOTIDE SEQUENCE</scope>
    <source>
        <strain evidence="2">Irish</strain>
        <tissue evidence="2">Whole body</tissue>
    </source>
</reference>
<keyword evidence="1" id="KW-0812">Transmembrane</keyword>
<keyword evidence="3" id="KW-1185">Reference proteome</keyword>
<keyword evidence="1" id="KW-0472">Membrane</keyword>
<dbReference type="GO" id="GO:0008080">
    <property type="term" value="F:N-acetyltransferase activity"/>
    <property type="evidence" value="ECO:0007669"/>
    <property type="project" value="TreeGrafter"/>
</dbReference>
<protein>
    <recommendedName>
        <fullName evidence="4">N-acetyltransferase domain-containing protein</fullName>
    </recommendedName>
</protein>
<proteinExistence type="predicted"/>
<dbReference type="AlphaFoldDB" id="A0AA39FWV9"/>
<dbReference type="EMBL" id="JAQQBS010000001">
    <property type="protein sequence ID" value="KAK0176704.1"/>
    <property type="molecule type" value="Genomic_DNA"/>
</dbReference>
<dbReference type="Proteomes" id="UP001168990">
    <property type="component" value="Unassembled WGS sequence"/>
</dbReference>
<evidence type="ECO:0000313" key="3">
    <source>
        <dbReference type="Proteomes" id="UP001168990"/>
    </source>
</evidence>
<keyword evidence="1" id="KW-1133">Transmembrane helix</keyword>